<reference evidence="1" key="1">
    <citation type="journal article" date="2020" name="Cell">
        <title>Large-Scale Comparative Analyses of Tick Genomes Elucidate Their Genetic Diversity and Vector Capacities.</title>
        <authorList>
            <consortium name="Tick Genome and Microbiome Consortium (TIGMIC)"/>
            <person name="Jia N."/>
            <person name="Wang J."/>
            <person name="Shi W."/>
            <person name="Du L."/>
            <person name="Sun Y."/>
            <person name="Zhan W."/>
            <person name="Jiang J.F."/>
            <person name="Wang Q."/>
            <person name="Zhang B."/>
            <person name="Ji P."/>
            <person name="Bell-Sakyi L."/>
            <person name="Cui X.M."/>
            <person name="Yuan T.T."/>
            <person name="Jiang B.G."/>
            <person name="Yang W.F."/>
            <person name="Lam T.T."/>
            <person name="Chang Q.C."/>
            <person name="Ding S.J."/>
            <person name="Wang X.J."/>
            <person name="Zhu J.G."/>
            <person name="Ruan X.D."/>
            <person name="Zhao L."/>
            <person name="Wei J.T."/>
            <person name="Ye R.Z."/>
            <person name="Que T.C."/>
            <person name="Du C.H."/>
            <person name="Zhou Y.H."/>
            <person name="Cheng J.X."/>
            <person name="Dai P.F."/>
            <person name="Guo W.B."/>
            <person name="Han X.H."/>
            <person name="Huang E.J."/>
            <person name="Li L.F."/>
            <person name="Wei W."/>
            <person name="Gao Y.C."/>
            <person name="Liu J.Z."/>
            <person name="Shao H.Z."/>
            <person name="Wang X."/>
            <person name="Wang C.C."/>
            <person name="Yang T.C."/>
            <person name="Huo Q.B."/>
            <person name="Li W."/>
            <person name="Chen H.Y."/>
            <person name="Chen S.E."/>
            <person name="Zhou L.G."/>
            <person name="Ni X.B."/>
            <person name="Tian J.H."/>
            <person name="Sheng Y."/>
            <person name="Liu T."/>
            <person name="Pan Y.S."/>
            <person name="Xia L.Y."/>
            <person name="Li J."/>
            <person name="Zhao F."/>
            <person name="Cao W.C."/>
        </authorList>
    </citation>
    <scope>NUCLEOTIDE SEQUENCE</scope>
    <source>
        <strain evidence="1">Rsan-2018</strain>
    </source>
</reference>
<keyword evidence="2" id="KW-1185">Reference proteome</keyword>
<organism evidence="1 2">
    <name type="scientific">Rhipicephalus sanguineus</name>
    <name type="common">Brown dog tick</name>
    <name type="synonym">Ixodes sanguineus</name>
    <dbReference type="NCBI Taxonomy" id="34632"/>
    <lineage>
        <taxon>Eukaryota</taxon>
        <taxon>Metazoa</taxon>
        <taxon>Ecdysozoa</taxon>
        <taxon>Arthropoda</taxon>
        <taxon>Chelicerata</taxon>
        <taxon>Arachnida</taxon>
        <taxon>Acari</taxon>
        <taxon>Parasitiformes</taxon>
        <taxon>Ixodida</taxon>
        <taxon>Ixodoidea</taxon>
        <taxon>Ixodidae</taxon>
        <taxon>Rhipicephalinae</taxon>
        <taxon>Rhipicephalus</taxon>
        <taxon>Rhipicephalus</taxon>
    </lineage>
</organism>
<gene>
    <name evidence="1" type="ORF">HPB52_016317</name>
</gene>
<dbReference type="VEuPathDB" id="VectorBase:RSAN_037304"/>
<evidence type="ECO:0000313" key="2">
    <source>
        <dbReference type="Proteomes" id="UP000821837"/>
    </source>
</evidence>
<dbReference type="NCBIfam" id="NF033857">
    <property type="entry name" value="BPSL0067_fam"/>
    <property type="match status" value="1"/>
</dbReference>
<dbReference type="Proteomes" id="UP000821837">
    <property type="component" value="Chromosome 3"/>
</dbReference>
<proteinExistence type="predicted"/>
<evidence type="ECO:0000313" key="1">
    <source>
        <dbReference type="EMBL" id="KAH7962471.1"/>
    </source>
</evidence>
<dbReference type="EMBL" id="JABSTV010001249">
    <property type="protein sequence ID" value="KAH7962471.1"/>
    <property type="molecule type" value="Genomic_DNA"/>
</dbReference>
<dbReference type="AlphaFoldDB" id="A0A9D4Q3N0"/>
<reference evidence="1" key="2">
    <citation type="submission" date="2021-09" db="EMBL/GenBank/DDBJ databases">
        <authorList>
            <person name="Jia N."/>
            <person name="Wang J."/>
            <person name="Shi W."/>
            <person name="Du L."/>
            <person name="Sun Y."/>
            <person name="Zhan W."/>
            <person name="Jiang J."/>
            <person name="Wang Q."/>
            <person name="Zhang B."/>
            <person name="Ji P."/>
            <person name="Sakyi L.B."/>
            <person name="Cui X."/>
            <person name="Yuan T."/>
            <person name="Jiang B."/>
            <person name="Yang W."/>
            <person name="Lam T.T.-Y."/>
            <person name="Chang Q."/>
            <person name="Ding S."/>
            <person name="Wang X."/>
            <person name="Zhu J."/>
            <person name="Ruan X."/>
            <person name="Zhao L."/>
            <person name="Wei J."/>
            <person name="Que T."/>
            <person name="Du C."/>
            <person name="Cheng J."/>
            <person name="Dai P."/>
            <person name="Han X."/>
            <person name="Huang E."/>
            <person name="Gao Y."/>
            <person name="Liu J."/>
            <person name="Shao H."/>
            <person name="Ye R."/>
            <person name="Li L."/>
            <person name="Wei W."/>
            <person name="Wang X."/>
            <person name="Wang C."/>
            <person name="Huo Q."/>
            <person name="Li W."/>
            <person name="Guo W."/>
            <person name="Chen H."/>
            <person name="Chen S."/>
            <person name="Zhou L."/>
            <person name="Zhou L."/>
            <person name="Ni X."/>
            <person name="Tian J."/>
            <person name="Zhou Y."/>
            <person name="Sheng Y."/>
            <person name="Liu T."/>
            <person name="Pan Y."/>
            <person name="Xia L."/>
            <person name="Li J."/>
            <person name="Zhao F."/>
            <person name="Cao W."/>
        </authorList>
    </citation>
    <scope>NUCLEOTIDE SEQUENCE</scope>
    <source>
        <strain evidence="1">Rsan-2018</strain>
        <tissue evidence="1">Larvae</tissue>
    </source>
</reference>
<protein>
    <submittedName>
        <fullName evidence="1">Uncharacterized protein</fullName>
    </submittedName>
</protein>
<sequence length="149" mass="17756">MRRRGRDVVHRIRHTEERGEATTHLHVTQAIRCADPTRFKGRWVIGVDRKECVALVKEKCKGLRQYTTHRWRRGIRVRGNCRKVPRWSAIATFLDGKSYRGHAAIFESCAKDGIWVYDQWNTAPIKRRKIYYGYRMPNYNGNNFYMIKL</sequence>
<accession>A0A9D4Q3N0</accession>
<name>A0A9D4Q3N0_RHISA</name>
<dbReference type="InterPro" id="IPR047746">
    <property type="entry name" value="Dae2/Tae2-like"/>
</dbReference>
<comment type="caution">
    <text evidence="1">The sequence shown here is derived from an EMBL/GenBank/DDBJ whole genome shotgun (WGS) entry which is preliminary data.</text>
</comment>